<dbReference type="Proteomes" id="UP000799754">
    <property type="component" value="Unassembled WGS sequence"/>
</dbReference>
<dbReference type="EMBL" id="MU006709">
    <property type="protein sequence ID" value="KAF2629507.1"/>
    <property type="molecule type" value="Genomic_DNA"/>
</dbReference>
<comment type="caution">
    <text evidence="1">The sequence shown here is derived from an EMBL/GenBank/DDBJ whole genome shotgun (WGS) entry which is preliminary data.</text>
</comment>
<reference evidence="1" key="1">
    <citation type="journal article" date="2020" name="Stud. Mycol.">
        <title>101 Dothideomycetes genomes: a test case for predicting lifestyles and emergence of pathogens.</title>
        <authorList>
            <person name="Haridas S."/>
            <person name="Albert R."/>
            <person name="Binder M."/>
            <person name="Bloem J."/>
            <person name="Labutti K."/>
            <person name="Salamov A."/>
            <person name="Andreopoulos B."/>
            <person name="Baker S."/>
            <person name="Barry K."/>
            <person name="Bills G."/>
            <person name="Bluhm B."/>
            <person name="Cannon C."/>
            <person name="Castanera R."/>
            <person name="Culley D."/>
            <person name="Daum C."/>
            <person name="Ezra D."/>
            <person name="Gonzalez J."/>
            <person name="Henrissat B."/>
            <person name="Kuo A."/>
            <person name="Liang C."/>
            <person name="Lipzen A."/>
            <person name="Lutzoni F."/>
            <person name="Magnuson J."/>
            <person name="Mondo S."/>
            <person name="Nolan M."/>
            <person name="Ohm R."/>
            <person name="Pangilinan J."/>
            <person name="Park H.-J."/>
            <person name="Ramirez L."/>
            <person name="Alfaro M."/>
            <person name="Sun H."/>
            <person name="Tritt A."/>
            <person name="Yoshinaga Y."/>
            <person name="Zwiers L.-H."/>
            <person name="Turgeon B."/>
            <person name="Goodwin S."/>
            <person name="Spatafora J."/>
            <person name="Crous P."/>
            <person name="Grigoriev I."/>
        </authorList>
    </citation>
    <scope>NUCLEOTIDE SEQUENCE</scope>
    <source>
        <strain evidence="1">CBS 525.71</strain>
    </source>
</reference>
<keyword evidence="2" id="KW-1185">Reference proteome</keyword>
<organism evidence="1 2">
    <name type="scientific">Macroventuria anomochaeta</name>
    <dbReference type="NCBI Taxonomy" id="301207"/>
    <lineage>
        <taxon>Eukaryota</taxon>
        <taxon>Fungi</taxon>
        <taxon>Dikarya</taxon>
        <taxon>Ascomycota</taxon>
        <taxon>Pezizomycotina</taxon>
        <taxon>Dothideomycetes</taxon>
        <taxon>Pleosporomycetidae</taxon>
        <taxon>Pleosporales</taxon>
        <taxon>Pleosporineae</taxon>
        <taxon>Didymellaceae</taxon>
        <taxon>Macroventuria</taxon>
    </lineage>
</organism>
<proteinExistence type="predicted"/>
<sequence>MGYQSTTVQLPTVTPNMAAFFTVLTCAYYSDRLKTRGAFIAAGTIVGLVGYIMLVAAKNNATRYAHTFLVAIDVSQGSPIVVGWTSNNMAPRYVQATGMGVVVSIDICSAFIGTFIYLKKDAPHYTLGHSVCLGVMVICFALTLRQMAHLRWENKKRERRDRMSD</sequence>
<name>A0ACB6S681_9PLEO</name>
<gene>
    <name evidence="1" type="ORF">BU25DRAFT_408782</name>
</gene>
<evidence type="ECO:0000313" key="1">
    <source>
        <dbReference type="EMBL" id="KAF2629507.1"/>
    </source>
</evidence>
<evidence type="ECO:0000313" key="2">
    <source>
        <dbReference type="Proteomes" id="UP000799754"/>
    </source>
</evidence>
<protein>
    <submittedName>
        <fullName evidence="1">MFS general substrate transporter</fullName>
    </submittedName>
</protein>
<accession>A0ACB6S681</accession>